<dbReference type="SUPFAM" id="SSF53067">
    <property type="entry name" value="Actin-like ATPase domain"/>
    <property type="match status" value="1"/>
</dbReference>
<dbReference type="InterPro" id="IPR043129">
    <property type="entry name" value="ATPase_NBD"/>
</dbReference>
<dbReference type="EMBL" id="JAOPJZ010000035">
    <property type="protein sequence ID" value="MCU4754283.1"/>
    <property type="molecule type" value="Genomic_DNA"/>
</dbReference>
<dbReference type="Pfam" id="PF00480">
    <property type="entry name" value="ROK"/>
    <property type="match status" value="1"/>
</dbReference>
<protein>
    <submittedName>
        <fullName evidence="1">ROK family protein</fullName>
    </submittedName>
</protein>
<dbReference type="PANTHER" id="PTHR18964">
    <property type="entry name" value="ROK (REPRESSOR, ORF, KINASE) FAMILY"/>
    <property type="match status" value="1"/>
</dbReference>
<proteinExistence type="predicted"/>
<keyword evidence="2" id="KW-1185">Reference proteome</keyword>
<dbReference type="Proteomes" id="UP001321047">
    <property type="component" value="Unassembled WGS sequence"/>
</dbReference>
<dbReference type="Gene3D" id="3.30.420.40">
    <property type="match status" value="2"/>
</dbReference>
<organism evidence="1 2">
    <name type="scientific">Natronosalvus hydrolyticus</name>
    <dbReference type="NCBI Taxonomy" id="2979988"/>
    <lineage>
        <taxon>Archaea</taxon>
        <taxon>Methanobacteriati</taxon>
        <taxon>Methanobacteriota</taxon>
        <taxon>Stenosarchaea group</taxon>
        <taxon>Halobacteria</taxon>
        <taxon>Halobacteriales</taxon>
        <taxon>Natrialbaceae</taxon>
        <taxon>Natronosalvus</taxon>
    </lineage>
</organism>
<dbReference type="GO" id="GO:0009384">
    <property type="term" value="F:N-acylmannosamine kinase activity"/>
    <property type="evidence" value="ECO:0007669"/>
    <property type="project" value="TreeGrafter"/>
</dbReference>
<dbReference type="InterPro" id="IPR000600">
    <property type="entry name" value="ROK"/>
</dbReference>
<sequence length="331" mass="35587">MAFVALFGIGSTNFHSAIGTPNGDFVTDISTEPTHPHRLETQLLERLEEMQSIRSLDAVAISAPGLVDAEAGHIRKFDTPEGDLIEHIDLRTPIESRFDLPVYLENDCTASALGEWYFGRREDHDSLIHLTFGTGIGGGVVDRGHPLRGESAQAGEFGLMSVAPESDLSSTGVTGAWEAFCSGRGIPRYVAHRFEADDELGENKSDFTRTVAEEEVTAPAVFEAAQAGDRFAQACLAQISRYNAAGIGALCNAFNPGLVTLGGGVALNNESWVLEGIERHLEEFCFVERPTLTLSPLGEDIGLYGALGTYRDRTGNQSAVEIPKSVSSTLD</sequence>
<accession>A0AAP2ZC82</accession>
<dbReference type="GO" id="GO:0008761">
    <property type="term" value="F:UDP-N-acetylglucosamine 2-epimerase activity"/>
    <property type="evidence" value="ECO:0007669"/>
    <property type="project" value="TreeGrafter"/>
</dbReference>
<evidence type="ECO:0000313" key="1">
    <source>
        <dbReference type="EMBL" id="MCU4754283.1"/>
    </source>
</evidence>
<dbReference type="AlphaFoldDB" id="A0AAP2ZC82"/>
<reference evidence="1 2" key="1">
    <citation type="submission" date="2022-09" db="EMBL/GenBank/DDBJ databases">
        <title>Enrichment on poylsaccharides allowed isolation of novel metabolic and taxonomic groups of Haloarchaea.</title>
        <authorList>
            <person name="Sorokin D.Y."/>
            <person name="Elcheninov A.G."/>
            <person name="Khizhniak T.V."/>
            <person name="Kolganova T.V."/>
            <person name="Kublanov I.V."/>
        </authorList>
    </citation>
    <scope>NUCLEOTIDE SEQUENCE [LARGE SCALE GENOMIC DNA]</scope>
    <source>
        <strain evidence="1 2">AArc-curdl1</strain>
    </source>
</reference>
<name>A0AAP2ZC82_9EURY</name>
<evidence type="ECO:0000313" key="2">
    <source>
        <dbReference type="Proteomes" id="UP001321047"/>
    </source>
</evidence>
<dbReference type="RefSeq" id="WP_342810584.1">
    <property type="nucleotide sequence ID" value="NZ_JAOPJZ010000035.1"/>
</dbReference>
<comment type="caution">
    <text evidence="1">The sequence shown here is derived from an EMBL/GenBank/DDBJ whole genome shotgun (WGS) entry which is preliminary data.</text>
</comment>
<gene>
    <name evidence="1" type="ORF">OB919_20250</name>
</gene>
<dbReference type="PANTHER" id="PTHR18964:SF149">
    <property type="entry name" value="BIFUNCTIONAL UDP-N-ACETYLGLUCOSAMINE 2-EPIMERASE_N-ACETYLMANNOSAMINE KINASE"/>
    <property type="match status" value="1"/>
</dbReference>